<dbReference type="GO" id="GO:0004518">
    <property type="term" value="F:nuclease activity"/>
    <property type="evidence" value="ECO:0007669"/>
    <property type="project" value="UniProtKB-KW"/>
</dbReference>
<dbReference type="EMBL" id="BPVZ01000082">
    <property type="protein sequence ID" value="GKV29285.1"/>
    <property type="molecule type" value="Genomic_DNA"/>
</dbReference>
<dbReference type="InterPro" id="IPR045249">
    <property type="entry name" value="HARBI1-like"/>
</dbReference>
<keyword evidence="6" id="KW-0378">Hydrolase</keyword>
<evidence type="ECO:0000256" key="2">
    <source>
        <dbReference type="ARBA" id="ARBA00004123"/>
    </source>
</evidence>
<keyword evidence="10" id="KW-1185">Reference proteome</keyword>
<organism evidence="9 10">
    <name type="scientific">Rubroshorea leprosula</name>
    <dbReference type="NCBI Taxonomy" id="152421"/>
    <lineage>
        <taxon>Eukaryota</taxon>
        <taxon>Viridiplantae</taxon>
        <taxon>Streptophyta</taxon>
        <taxon>Embryophyta</taxon>
        <taxon>Tracheophyta</taxon>
        <taxon>Spermatophyta</taxon>
        <taxon>Magnoliopsida</taxon>
        <taxon>eudicotyledons</taxon>
        <taxon>Gunneridae</taxon>
        <taxon>Pentapetalae</taxon>
        <taxon>rosids</taxon>
        <taxon>malvids</taxon>
        <taxon>Malvales</taxon>
        <taxon>Dipterocarpaceae</taxon>
        <taxon>Rubroshorea</taxon>
    </lineage>
</organism>
<evidence type="ECO:0000256" key="7">
    <source>
        <dbReference type="ARBA" id="ARBA00023242"/>
    </source>
</evidence>
<evidence type="ECO:0000256" key="1">
    <source>
        <dbReference type="ARBA" id="ARBA00001968"/>
    </source>
</evidence>
<evidence type="ECO:0000256" key="6">
    <source>
        <dbReference type="ARBA" id="ARBA00022801"/>
    </source>
</evidence>
<proteinExistence type="inferred from homology"/>
<evidence type="ECO:0000256" key="5">
    <source>
        <dbReference type="ARBA" id="ARBA00022723"/>
    </source>
</evidence>
<sequence>MAKPRLMGSRWRTQARGFVVNPGSWVRREPSLWVPREPASWVPLEPASWVRREPLKLETASKSSRHLPHLSAKSTDPAVAGIYFDTAVAFNIDPGWEGIASDSRIIKDALKREDKLIIPEGKFYLVDSGFMLKSGLITPYRGVCYHLKEYSNNPPQNAKELCNLRHAALRNAIERAFGVLKRRFEILRGGTESLYGVRTQNLIILACCIIHIFLIGVDPDEELIVEVDMELRNQENLQQTRTSREEEEDASRGEMLRDVIVVDMWHNYKNC</sequence>
<protein>
    <recommendedName>
        <fullName evidence="8">DDE Tnp4 domain-containing protein</fullName>
    </recommendedName>
</protein>
<feature type="domain" description="DDE Tnp4" evidence="8">
    <location>
        <begin position="91"/>
        <end position="211"/>
    </location>
</feature>
<dbReference type="PANTHER" id="PTHR22930">
    <property type="match status" value="1"/>
</dbReference>
<evidence type="ECO:0000259" key="8">
    <source>
        <dbReference type="Pfam" id="PF13359"/>
    </source>
</evidence>
<dbReference type="GO" id="GO:0016787">
    <property type="term" value="F:hydrolase activity"/>
    <property type="evidence" value="ECO:0007669"/>
    <property type="project" value="UniProtKB-KW"/>
</dbReference>
<evidence type="ECO:0000256" key="3">
    <source>
        <dbReference type="ARBA" id="ARBA00006958"/>
    </source>
</evidence>
<accession>A0AAV5KXR6</accession>
<dbReference type="PANTHER" id="PTHR22930:SF268">
    <property type="entry name" value="NUCLEASE HARBI1"/>
    <property type="match status" value="1"/>
</dbReference>
<dbReference type="InterPro" id="IPR027806">
    <property type="entry name" value="HARBI1_dom"/>
</dbReference>
<name>A0AAV5KXR6_9ROSI</name>
<keyword evidence="7" id="KW-0539">Nucleus</keyword>
<keyword evidence="4" id="KW-0540">Nuclease</keyword>
<evidence type="ECO:0000313" key="10">
    <source>
        <dbReference type="Proteomes" id="UP001054252"/>
    </source>
</evidence>
<comment type="cofactor">
    <cofactor evidence="1">
        <name>a divalent metal cation</name>
        <dbReference type="ChEBI" id="CHEBI:60240"/>
    </cofactor>
</comment>
<dbReference type="Pfam" id="PF13359">
    <property type="entry name" value="DDE_Tnp_4"/>
    <property type="match status" value="1"/>
</dbReference>
<comment type="similarity">
    <text evidence="3">Belongs to the HARBI1 family.</text>
</comment>
<comment type="subcellular location">
    <subcellularLocation>
        <location evidence="2">Nucleus</location>
    </subcellularLocation>
</comment>
<gene>
    <name evidence="9" type="ORF">SLEP1_g38222</name>
</gene>
<dbReference type="GO" id="GO:0046872">
    <property type="term" value="F:metal ion binding"/>
    <property type="evidence" value="ECO:0007669"/>
    <property type="project" value="UniProtKB-KW"/>
</dbReference>
<keyword evidence="5" id="KW-0479">Metal-binding</keyword>
<evidence type="ECO:0000313" key="9">
    <source>
        <dbReference type="EMBL" id="GKV29285.1"/>
    </source>
</evidence>
<comment type="caution">
    <text evidence="9">The sequence shown here is derived from an EMBL/GenBank/DDBJ whole genome shotgun (WGS) entry which is preliminary data.</text>
</comment>
<dbReference type="GO" id="GO:0005634">
    <property type="term" value="C:nucleus"/>
    <property type="evidence" value="ECO:0007669"/>
    <property type="project" value="UniProtKB-SubCell"/>
</dbReference>
<reference evidence="9 10" key="1">
    <citation type="journal article" date="2021" name="Commun. Biol.">
        <title>The genome of Shorea leprosula (Dipterocarpaceae) highlights the ecological relevance of drought in aseasonal tropical rainforests.</title>
        <authorList>
            <person name="Ng K.K.S."/>
            <person name="Kobayashi M.J."/>
            <person name="Fawcett J.A."/>
            <person name="Hatakeyama M."/>
            <person name="Paape T."/>
            <person name="Ng C.H."/>
            <person name="Ang C.C."/>
            <person name="Tnah L.H."/>
            <person name="Lee C.T."/>
            <person name="Nishiyama T."/>
            <person name="Sese J."/>
            <person name="O'Brien M.J."/>
            <person name="Copetti D."/>
            <person name="Mohd Noor M.I."/>
            <person name="Ong R.C."/>
            <person name="Putra M."/>
            <person name="Sireger I.Z."/>
            <person name="Indrioko S."/>
            <person name="Kosugi Y."/>
            <person name="Izuno A."/>
            <person name="Isagi Y."/>
            <person name="Lee S.L."/>
            <person name="Shimizu K.K."/>
        </authorList>
    </citation>
    <scope>NUCLEOTIDE SEQUENCE [LARGE SCALE GENOMIC DNA]</scope>
    <source>
        <strain evidence="9">214</strain>
    </source>
</reference>
<dbReference type="Proteomes" id="UP001054252">
    <property type="component" value="Unassembled WGS sequence"/>
</dbReference>
<evidence type="ECO:0000256" key="4">
    <source>
        <dbReference type="ARBA" id="ARBA00022722"/>
    </source>
</evidence>
<dbReference type="AlphaFoldDB" id="A0AAV5KXR6"/>